<evidence type="ECO:0000256" key="1">
    <source>
        <dbReference type="SAM" id="MobiDB-lite"/>
    </source>
</evidence>
<accession>A0A1L7X6H0</accession>
<dbReference type="OrthoDB" id="10478537at2759"/>
<feature type="compositionally biased region" description="Low complexity" evidence="1">
    <location>
        <begin position="73"/>
        <end position="85"/>
    </location>
</feature>
<feature type="region of interest" description="Disordered" evidence="1">
    <location>
        <begin position="69"/>
        <end position="96"/>
    </location>
</feature>
<protein>
    <submittedName>
        <fullName evidence="2">Uncharacterized protein</fullName>
    </submittedName>
</protein>
<feature type="region of interest" description="Disordered" evidence="1">
    <location>
        <begin position="121"/>
        <end position="140"/>
    </location>
</feature>
<reference evidence="2 3" key="1">
    <citation type="submission" date="2016-03" db="EMBL/GenBank/DDBJ databases">
        <authorList>
            <person name="Ploux O."/>
        </authorList>
    </citation>
    <scope>NUCLEOTIDE SEQUENCE [LARGE SCALE GENOMIC DNA]</scope>
    <source>
        <strain evidence="2 3">UAMH 11012</strain>
    </source>
</reference>
<feature type="compositionally biased region" description="Polar residues" evidence="1">
    <location>
        <begin position="477"/>
        <end position="508"/>
    </location>
</feature>
<evidence type="ECO:0000313" key="2">
    <source>
        <dbReference type="EMBL" id="CZR60620.1"/>
    </source>
</evidence>
<feature type="region of interest" description="Disordered" evidence="1">
    <location>
        <begin position="465"/>
        <end position="524"/>
    </location>
</feature>
<evidence type="ECO:0000313" key="3">
    <source>
        <dbReference type="Proteomes" id="UP000184330"/>
    </source>
</evidence>
<proteinExistence type="predicted"/>
<name>A0A1L7X6H0_9HELO</name>
<feature type="compositionally biased region" description="Polar residues" evidence="1">
    <location>
        <begin position="128"/>
        <end position="138"/>
    </location>
</feature>
<keyword evidence="3" id="KW-1185">Reference proteome</keyword>
<organism evidence="2 3">
    <name type="scientific">Phialocephala subalpina</name>
    <dbReference type="NCBI Taxonomy" id="576137"/>
    <lineage>
        <taxon>Eukaryota</taxon>
        <taxon>Fungi</taxon>
        <taxon>Dikarya</taxon>
        <taxon>Ascomycota</taxon>
        <taxon>Pezizomycotina</taxon>
        <taxon>Leotiomycetes</taxon>
        <taxon>Helotiales</taxon>
        <taxon>Mollisiaceae</taxon>
        <taxon>Phialocephala</taxon>
        <taxon>Phialocephala fortinii species complex</taxon>
    </lineage>
</organism>
<dbReference type="EMBL" id="FJOG01000016">
    <property type="protein sequence ID" value="CZR60620.1"/>
    <property type="molecule type" value="Genomic_DNA"/>
</dbReference>
<gene>
    <name evidence="2" type="ORF">PAC_10516</name>
</gene>
<dbReference type="AlphaFoldDB" id="A0A1L7X6H0"/>
<sequence>MAFNNLYKSSYFGSSPPGGGGGYQSAYSSPYGQNQPTSGGHPVAPITFFLYNAQAQPGAMARLTPTKTSALGSISSSPQNVPSSQGHSDIMGPPIPPITPNKLNPPYNNQYQSMIGSSPLTQAAMKSPSPTKPQGQSKLDTDPFASILNAPYPLGQRIFNSNVTPAAGQSTGVSIGVGYMGKASAAMIMDYSMDFGSAERENPFDIRDTMEHSREIKIEASKTDPSRGFGWIEIGTPQESMPVAPSLSSLGPAVHGNTQSAAPLNHTPANHAPVNPCYVAPQLNAPNPSGLSRAHAQGTITGEALREAYRAINYLSKLGDIARTDCSTYSAIVQVPDWVSNAEVFKAALVVPFEHAFHGEGAGIVVDPSDIELGIWENFTDKVDLHFSERCACFDRYNDWFNITYSRKPFEDDVRPKHCAFCMLDAHLHKARRFINSLDSVIDIPEAPVLPSAVDLNLLSQAGPPQNVPSRAGQYQAGISQGEQSQAGPSRAGSYQTGLSQARPSQEVPSRAGQYRAAPSQLQAGPPETYDLKALKRETWYWIESAKVSAFLYGQSPLSQAQEIAVNWKASSDFVGPLNEMAGTLLRAVDDMWFHLYMGILVPLCHRWTQFQSFRKFSVTNANERRKFWHLRMIEEPDWVEKWLECLDVLVNTKTFAKKHRTDTPWNTSVKSSLKTWTERLFLVSMDLVFREIVFYTHLQSHEPNFIKDTKDKDSVNYDLLRSQHYKITALYSDADVKPFAVDIQHWPLHHPTLTSGRAAHLKASQIISVSCNGRRRSM</sequence>
<dbReference type="Proteomes" id="UP000184330">
    <property type="component" value="Unassembled WGS sequence"/>
</dbReference>